<evidence type="ECO:0000256" key="2">
    <source>
        <dbReference type="ARBA" id="ARBA00022737"/>
    </source>
</evidence>
<dbReference type="SUPFAM" id="SSF117281">
    <property type="entry name" value="Kelch motif"/>
    <property type="match status" value="1"/>
</dbReference>
<dbReference type="Gene3D" id="3.30.710.10">
    <property type="entry name" value="Potassium Channel Kv1.1, Chain A"/>
    <property type="match status" value="1"/>
</dbReference>
<gene>
    <name evidence="5" type="ORF">FGIG_07646</name>
</gene>
<dbReference type="SMART" id="SM00612">
    <property type="entry name" value="Kelch"/>
    <property type="match status" value="3"/>
</dbReference>
<sequence length="948" mass="106755">MKSPGTATANKSSIPMKHRGPEAGDTRTVQVISTHQPCSSELCIPANLLSDYAMQWALNRILFLVNTGQTIQVNAYKLATQSDVFWDLIHLTNEKHNSPTNVQTSEDQSTDFMSTLGSHRIRLARQIQRLRSIGHVRSDTLLVDCSTPAAISDLLLAVHFCHTEHCHISNTIPTNPSDWIETVCGWNWRPTEQTDPQPNSGLNVFDEFGVIYRTHEWILCKGVSVCTLSCALRVANTYGINALREQCYTFIERYVNLSNCWQMWRATVVNCEHQKGQSTNSKLQSIDPIASELVERYILANIRHLIRSSTDSAGNNQVGFRMLTCEEMEYFLSSNELNVRDESEVIQAIDQWMRSPDRVNDAISCFILTPHLLSQCIRIDQLGLTDLERIYQFPCLKSRSRTGQTCPTSLNYNPGQLDSLVWKQIRRSRAQCHAVFGQIRRKLVRYSRNLRPLGERQKRLSERPLRGRIHQNTGNQAEKCIPLHPTEHTRIPHETILLFGGWKSGRPCRDVSVFDARQKRWTTYSGDGESGVDKSHEVTSVTNLLNRLVLPYALMSFGITLVENRHIYIAGGELANTQTTSQVIRFDVAQSIEADELGTGWKLCSPLYESRRDLVLVNVKDIALYAIGGDNNRAVLSCVERFPLDREHRLEGQGWCMMPRMLIPRGAPAADALHDIIYVCGGYTESRMESLTNSCEAFDTRTNQWTFIEPMSQARYYAHAVAVQGVLFVLGGGGESGTRGGAVTRVPTNAGYISTVERYNPETATWELMPPTTERADFAACLFEGELVCMGGGGAAFGTDEVERWTPWLPASTQTLQHQTNTIPLATLFPTDNTINTTETNVPLWLTPSLIQSTRQESLGWQSYVRLPTPVWGHRCVVLRGIDRIRPYLNRDDQSVGRLRPTYRLTTKCLRAYCPLINGHPVLTVPVDSIGEKCVFNCEQTATRNADL</sequence>
<dbReference type="Proteomes" id="UP000316759">
    <property type="component" value="Unassembled WGS sequence"/>
</dbReference>
<name>A0A504YX63_FASGI</name>
<proteinExistence type="predicted"/>
<protein>
    <recommendedName>
        <fullName evidence="4">BACK domain-containing protein</fullName>
    </recommendedName>
</protein>
<evidence type="ECO:0000313" key="6">
    <source>
        <dbReference type="Proteomes" id="UP000316759"/>
    </source>
</evidence>
<dbReference type="PANTHER" id="PTHR45632">
    <property type="entry name" value="LD33804P"/>
    <property type="match status" value="1"/>
</dbReference>
<evidence type="ECO:0000256" key="1">
    <source>
        <dbReference type="ARBA" id="ARBA00022441"/>
    </source>
</evidence>
<dbReference type="InterPro" id="IPR015915">
    <property type="entry name" value="Kelch-typ_b-propeller"/>
</dbReference>
<organism evidence="5 6">
    <name type="scientific">Fasciola gigantica</name>
    <name type="common">Giant liver fluke</name>
    <dbReference type="NCBI Taxonomy" id="46835"/>
    <lineage>
        <taxon>Eukaryota</taxon>
        <taxon>Metazoa</taxon>
        <taxon>Spiralia</taxon>
        <taxon>Lophotrochozoa</taxon>
        <taxon>Platyhelminthes</taxon>
        <taxon>Trematoda</taxon>
        <taxon>Digenea</taxon>
        <taxon>Plagiorchiida</taxon>
        <taxon>Echinostomata</taxon>
        <taxon>Echinostomatoidea</taxon>
        <taxon>Fasciolidae</taxon>
        <taxon>Fasciola</taxon>
    </lineage>
</organism>
<dbReference type="InterPro" id="IPR056737">
    <property type="entry name" value="Beta-prop_ATRN-MKLN-like"/>
</dbReference>
<dbReference type="Pfam" id="PF07707">
    <property type="entry name" value="BACK"/>
    <property type="match status" value="1"/>
</dbReference>
<dbReference type="Gene3D" id="1.25.40.420">
    <property type="match status" value="1"/>
</dbReference>
<dbReference type="AlphaFoldDB" id="A0A504YX63"/>
<evidence type="ECO:0000313" key="5">
    <source>
        <dbReference type="EMBL" id="TPP64946.1"/>
    </source>
</evidence>
<comment type="caution">
    <text evidence="5">The sequence shown here is derived from an EMBL/GenBank/DDBJ whole genome shotgun (WGS) entry which is preliminary data.</text>
</comment>
<dbReference type="PANTHER" id="PTHR45632:SF3">
    <property type="entry name" value="KELCH-LIKE PROTEIN 32"/>
    <property type="match status" value="1"/>
</dbReference>
<dbReference type="InterPro" id="IPR011705">
    <property type="entry name" value="BACK"/>
</dbReference>
<dbReference type="SMART" id="SM00875">
    <property type="entry name" value="BACK"/>
    <property type="match status" value="1"/>
</dbReference>
<feature type="domain" description="BACK" evidence="4">
    <location>
        <begin position="230"/>
        <end position="392"/>
    </location>
</feature>
<keyword evidence="1" id="KW-0880">Kelch repeat</keyword>
<accession>A0A504YX63</accession>
<dbReference type="Pfam" id="PF24981">
    <property type="entry name" value="Beta-prop_ATRN-LZTR1"/>
    <property type="match status" value="1"/>
</dbReference>
<evidence type="ECO:0000259" key="4">
    <source>
        <dbReference type="SMART" id="SM00875"/>
    </source>
</evidence>
<dbReference type="EMBL" id="SUNJ01003824">
    <property type="protein sequence ID" value="TPP64946.1"/>
    <property type="molecule type" value="Genomic_DNA"/>
</dbReference>
<reference evidence="5 6" key="1">
    <citation type="submission" date="2019-04" db="EMBL/GenBank/DDBJ databases">
        <title>Annotation for the trematode Fasciola gigantica.</title>
        <authorList>
            <person name="Choi Y.-J."/>
        </authorList>
    </citation>
    <scope>NUCLEOTIDE SEQUENCE [LARGE SCALE GENOMIC DNA]</scope>
    <source>
        <strain evidence="5">Uganda_cow_1</strain>
    </source>
</reference>
<feature type="region of interest" description="Disordered" evidence="3">
    <location>
        <begin position="1"/>
        <end position="26"/>
    </location>
</feature>
<dbReference type="OrthoDB" id="191037at2759"/>
<keyword evidence="2" id="KW-0677">Repeat</keyword>
<dbReference type="InterPro" id="IPR011333">
    <property type="entry name" value="SKP1/BTB/POZ_sf"/>
</dbReference>
<keyword evidence="6" id="KW-1185">Reference proteome</keyword>
<feature type="compositionally biased region" description="Polar residues" evidence="3">
    <location>
        <begin position="1"/>
        <end position="13"/>
    </location>
</feature>
<dbReference type="InterPro" id="IPR006652">
    <property type="entry name" value="Kelch_1"/>
</dbReference>
<dbReference type="STRING" id="46835.A0A504YX63"/>
<dbReference type="Gene3D" id="2.120.10.80">
    <property type="entry name" value="Kelch-type beta propeller"/>
    <property type="match status" value="1"/>
</dbReference>
<evidence type="ECO:0000256" key="3">
    <source>
        <dbReference type="SAM" id="MobiDB-lite"/>
    </source>
</evidence>